<dbReference type="Pfam" id="PF00440">
    <property type="entry name" value="TetR_N"/>
    <property type="match status" value="2"/>
</dbReference>
<dbReference type="SUPFAM" id="SSF46689">
    <property type="entry name" value="Homeodomain-like"/>
    <property type="match status" value="2"/>
</dbReference>
<evidence type="ECO:0000313" key="2">
    <source>
        <dbReference type="EMBL" id="BBZ35514.1"/>
    </source>
</evidence>
<reference evidence="2" key="1">
    <citation type="journal article" date="2019" name="Emerg. Microbes Infect.">
        <title>Comprehensive subspecies identification of 175 nontuberculous mycobacteria species based on 7547 genomic profiles.</title>
        <authorList>
            <person name="Matsumoto Y."/>
            <person name="Kinjo T."/>
            <person name="Motooka D."/>
            <person name="Nabeya D."/>
            <person name="Jung N."/>
            <person name="Uechi K."/>
            <person name="Horii T."/>
            <person name="Iida T."/>
            <person name="Fujita J."/>
            <person name="Nakamura S."/>
        </authorList>
    </citation>
    <scope>NUCLEOTIDE SEQUENCE [LARGE SCALE GENOMIC DNA]</scope>
    <source>
        <strain evidence="2">JCM 13671</strain>
    </source>
</reference>
<dbReference type="Gene3D" id="1.10.10.60">
    <property type="entry name" value="Homeodomain-like"/>
    <property type="match status" value="2"/>
</dbReference>
<dbReference type="PANTHER" id="PTHR30055">
    <property type="entry name" value="HTH-TYPE TRANSCRIPTIONAL REGULATOR RUTR"/>
    <property type="match status" value="1"/>
</dbReference>
<sequence length="412" mass="45273">MPTSRTASTDGVRRRPKDRKAQIARVAAEAFSARGYHAVGMDDIAAVLDISATALYRHYANKYDMFRAAVLTLGQQLVDATNFCDEPSPDPDDEDTARLQARIVDSIVDVALASRDSAGLYRWEGRYLEGDDQAALMAQIRLVNRRIQIPLQRRRPALTSSERWTLSSAAMSVMGSIADHRAKLPAPQIKELMQQLVGAVLEAELPTAAEAAEQPSVSPRPIAETATVGRYEAVLQQSLLLFDKQGYHETGMGQIAAAVGIPTSAIYRYFSGKQDILAAVFRRAADRVSGELTSVLAGVTDPREALQRLIEAYVASAFAYPELSYVYYTERVNLGVADQEMLRNVQRSTVGSWARLLVEARPEFSSAQARFVVHAAMALVIDLGRLVSYQDSAHAQACVRRMMHVTLGVESR</sequence>
<name>A0A7I7Y2G4_9MYCO</name>
<keyword evidence="1" id="KW-0238">DNA-binding</keyword>
<dbReference type="InterPro" id="IPR001647">
    <property type="entry name" value="HTH_TetR"/>
</dbReference>
<organism evidence="2 3">
    <name type="scientific">Mycolicibacterium confluentis</name>
    <dbReference type="NCBI Taxonomy" id="28047"/>
    <lineage>
        <taxon>Bacteria</taxon>
        <taxon>Bacillati</taxon>
        <taxon>Actinomycetota</taxon>
        <taxon>Actinomycetes</taxon>
        <taxon>Mycobacteriales</taxon>
        <taxon>Mycobacteriaceae</taxon>
        <taxon>Mycolicibacterium</taxon>
    </lineage>
</organism>
<dbReference type="GO" id="GO:0000976">
    <property type="term" value="F:transcription cis-regulatory region binding"/>
    <property type="evidence" value="ECO:0007669"/>
    <property type="project" value="TreeGrafter"/>
</dbReference>
<accession>A0A7I7Y2G4</accession>
<reference evidence="2" key="2">
    <citation type="submission" date="2020-02" db="EMBL/GenBank/DDBJ databases">
        <authorList>
            <person name="Matsumoto Y."/>
            <person name="Motooka D."/>
            <person name="Nakamura S."/>
        </authorList>
    </citation>
    <scope>NUCLEOTIDE SEQUENCE</scope>
    <source>
        <strain evidence="2">JCM 13671</strain>
    </source>
</reference>
<keyword evidence="3" id="KW-1185">Reference proteome</keyword>
<dbReference type="PRINTS" id="PR00455">
    <property type="entry name" value="HTHTETR"/>
</dbReference>
<proteinExistence type="predicted"/>
<protein>
    <submittedName>
        <fullName evidence="2">TetR family transcriptional regulator</fullName>
    </submittedName>
</protein>
<gene>
    <name evidence="2" type="ORF">MCNF_41190</name>
</gene>
<dbReference type="InterPro" id="IPR009057">
    <property type="entry name" value="Homeodomain-like_sf"/>
</dbReference>
<dbReference type="Gene3D" id="1.10.357.10">
    <property type="entry name" value="Tetracycline Repressor, domain 2"/>
    <property type="match status" value="2"/>
</dbReference>
<dbReference type="PANTHER" id="PTHR30055:SF237">
    <property type="entry name" value="TRANSCRIPTIONAL REPRESSOR MCE3R"/>
    <property type="match status" value="1"/>
</dbReference>
<dbReference type="PROSITE" id="PS50977">
    <property type="entry name" value="HTH_TETR_2"/>
    <property type="match status" value="2"/>
</dbReference>
<dbReference type="InterPro" id="IPR050109">
    <property type="entry name" value="HTH-type_TetR-like_transc_reg"/>
</dbReference>
<dbReference type="GO" id="GO:0003700">
    <property type="term" value="F:DNA-binding transcription factor activity"/>
    <property type="evidence" value="ECO:0007669"/>
    <property type="project" value="TreeGrafter"/>
</dbReference>
<evidence type="ECO:0000313" key="3">
    <source>
        <dbReference type="Proteomes" id="UP000466931"/>
    </source>
</evidence>
<evidence type="ECO:0000256" key="1">
    <source>
        <dbReference type="ARBA" id="ARBA00023125"/>
    </source>
</evidence>
<dbReference type="EMBL" id="AP022612">
    <property type="protein sequence ID" value="BBZ35514.1"/>
    <property type="molecule type" value="Genomic_DNA"/>
</dbReference>
<dbReference type="OrthoDB" id="4456617at2"/>
<dbReference type="RefSeq" id="WP_085151605.1">
    <property type="nucleotide sequence ID" value="NZ_AP022612.1"/>
</dbReference>
<dbReference type="AlphaFoldDB" id="A0A7I7Y2G4"/>
<dbReference type="Proteomes" id="UP000466931">
    <property type="component" value="Chromosome"/>
</dbReference>